<dbReference type="Pfam" id="PF04185">
    <property type="entry name" value="Phosphoesterase"/>
    <property type="match status" value="1"/>
</dbReference>
<reference evidence="3" key="2">
    <citation type="submission" date="2023-05" db="EMBL/GenBank/DDBJ databases">
        <authorList>
            <consortium name="Lawrence Berkeley National Laboratory"/>
            <person name="Steindorff A."/>
            <person name="Hensen N."/>
            <person name="Bonometti L."/>
            <person name="Westerberg I."/>
            <person name="Brannstrom I.O."/>
            <person name="Guillou S."/>
            <person name="Cros-Aarteil S."/>
            <person name="Calhoun S."/>
            <person name="Haridas S."/>
            <person name="Kuo A."/>
            <person name="Mondo S."/>
            <person name="Pangilinan J."/>
            <person name="Riley R."/>
            <person name="Labutti K."/>
            <person name="Andreopoulos B."/>
            <person name="Lipzen A."/>
            <person name="Chen C."/>
            <person name="Yanf M."/>
            <person name="Daum C."/>
            <person name="Ng V."/>
            <person name="Clum A."/>
            <person name="Ohm R."/>
            <person name="Martin F."/>
            <person name="Silar P."/>
            <person name="Natvig D."/>
            <person name="Lalanne C."/>
            <person name="Gautier V."/>
            <person name="Ament-Velasquez S.L."/>
            <person name="Kruys A."/>
            <person name="Hutchinson M.I."/>
            <person name="Powell A.J."/>
            <person name="Barry K."/>
            <person name="Miller A.N."/>
            <person name="Grigoriev I.V."/>
            <person name="Debuchy R."/>
            <person name="Gladieux P."/>
            <person name="Thoren M.H."/>
            <person name="Johannesson H."/>
        </authorList>
    </citation>
    <scope>NUCLEOTIDE SEQUENCE</scope>
    <source>
        <strain evidence="3">PSN293</strain>
    </source>
</reference>
<dbReference type="Proteomes" id="UP001301769">
    <property type="component" value="Unassembled WGS sequence"/>
</dbReference>
<reference evidence="3" key="1">
    <citation type="journal article" date="2023" name="Mol. Phylogenet. Evol.">
        <title>Genome-scale phylogeny and comparative genomics of the fungal order Sordariales.</title>
        <authorList>
            <person name="Hensen N."/>
            <person name="Bonometti L."/>
            <person name="Westerberg I."/>
            <person name="Brannstrom I.O."/>
            <person name="Guillou S."/>
            <person name="Cros-Aarteil S."/>
            <person name="Calhoun S."/>
            <person name="Haridas S."/>
            <person name="Kuo A."/>
            <person name="Mondo S."/>
            <person name="Pangilinan J."/>
            <person name="Riley R."/>
            <person name="LaButti K."/>
            <person name="Andreopoulos B."/>
            <person name="Lipzen A."/>
            <person name="Chen C."/>
            <person name="Yan M."/>
            <person name="Daum C."/>
            <person name="Ng V."/>
            <person name="Clum A."/>
            <person name="Steindorff A."/>
            <person name="Ohm R.A."/>
            <person name="Martin F."/>
            <person name="Silar P."/>
            <person name="Natvig D.O."/>
            <person name="Lalanne C."/>
            <person name="Gautier V."/>
            <person name="Ament-Velasquez S.L."/>
            <person name="Kruys A."/>
            <person name="Hutchinson M.I."/>
            <person name="Powell A.J."/>
            <person name="Barry K."/>
            <person name="Miller A.N."/>
            <person name="Grigoriev I.V."/>
            <person name="Debuchy R."/>
            <person name="Gladieux P."/>
            <person name="Hiltunen Thoren M."/>
            <person name="Johannesson H."/>
        </authorList>
    </citation>
    <scope>NUCLEOTIDE SEQUENCE</scope>
    <source>
        <strain evidence="3">PSN293</strain>
    </source>
</reference>
<evidence type="ECO:0000256" key="2">
    <source>
        <dbReference type="SAM" id="SignalP"/>
    </source>
</evidence>
<feature type="chain" id="PRO_5043055999" evidence="2">
    <location>
        <begin position="21"/>
        <end position="441"/>
    </location>
</feature>
<gene>
    <name evidence="3" type="ORF">QBC37DRAFT_140063</name>
</gene>
<dbReference type="AlphaFoldDB" id="A0AAN6YBF0"/>
<protein>
    <submittedName>
        <fullName evidence="3">Phosphoesterase</fullName>
    </submittedName>
</protein>
<keyword evidence="1" id="KW-0378">Hydrolase</keyword>
<evidence type="ECO:0000313" key="3">
    <source>
        <dbReference type="EMBL" id="KAK4214891.1"/>
    </source>
</evidence>
<keyword evidence="2" id="KW-0732">Signal</keyword>
<dbReference type="SUPFAM" id="SSF53649">
    <property type="entry name" value="Alkaline phosphatase-like"/>
    <property type="match status" value="1"/>
</dbReference>
<organism evidence="3 4">
    <name type="scientific">Rhypophila decipiens</name>
    <dbReference type="NCBI Taxonomy" id="261697"/>
    <lineage>
        <taxon>Eukaryota</taxon>
        <taxon>Fungi</taxon>
        <taxon>Dikarya</taxon>
        <taxon>Ascomycota</taxon>
        <taxon>Pezizomycotina</taxon>
        <taxon>Sordariomycetes</taxon>
        <taxon>Sordariomycetidae</taxon>
        <taxon>Sordariales</taxon>
        <taxon>Naviculisporaceae</taxon>
        <taxon>Rhypophila</taxon>
    </lineage>
</organism>
<dbReference type="Gene3D" id="3.40.720.10">
    <property type="entry name" value="Alkaline Phosphatase, subunit A"/>
    <property type="match status" value="2"/>
</dbReference>
<name>A0AAN6YBF0_9PEZI</name>
<dbReference type="InterPro" id="IPR007312">
    <property type="entry name" value="Phosphoesterase"/>
</dbReference>
<dbReference type="GO" id="GO:0016788">
    <property type="term" value="F:hydrolase activity, acting on ester bonds"/>
    <property type="evidence" value="ECO:0007669"/>
    <property type="project" value="InterPro"/>
</dbReference>
<keyword evidence="4" id="KW-1185">Reference proteome</keyword>
<dbReference type="FunFam" id="3.40.720.10:FF:000052">
    <property type="entry name" value="Phosphatidylglycerol specific phospholipase, putative"/>
    <property type="match status" value="1"/>
</dbReference>
<dbReference type="InterPro" id="IPR017850">
    <property type="entry name" value="Alkaline_phosphatase_core_sf"/>
</dbReference>
<evidence type="ECO:0000256" key="1">
    <source>
        <dbReference type="ARBA" id="ARBA00022801"/>
    </source>
</evidence>
<dbReference type="EMBL" id="MU858086">
    <property type="protein sequence ID" value="KAK4214891.1"/>
    <property type="molecule type" value="Genomic_DNA"/>
</dbReference>
<feature type="signal peptide" evidence="2">
    <location>
        <begin position="1"/>
        <end position="20"/>
    </location>
</feature>
<accession>A0AAN6YBF0</accession>
<evidence type="ECO:0000313" key="4">
    <source>
        <dbReference type="Proteomes" id="UP001301769"/>
    </source>
</evidence>
<comment type="caution">
    <text evidence="3">The sequence shown here is derived from an EMBL/GenBank/DDBJ whole genome shotgun (WGS) entry which is preliminary data.</text>
</comment>
<dbReference type="GO" id="GO:0009395">
    <property type="term" value="P:phospholipid catabolic process"/>
    <property type="evidence" value="ECO:0007669"/>
    <property type="project" value="TreeGrafter"/>
</dbReference>
<dbReference type="PANTHER" id="PTHR31956:SF24">
    <property type="entry name" value="PHOSPHOESTERASE SUPERFAMILY PROTEIN (AFU_ORTHOLOGUE AFUA_1G17590)"/>
    <property type="match status" value="1"/>
</dbReference>
<dbReference type="PANTHER" id="PTHR31956">
    <property type="entry name" value="NON-SPECIFIC PHOSPHOLIPASE C4-RELATED"/>
    <property type="match status" value="1"/>
</dbReference>
<sequence>MMQSKSILGLLLSLAAGSTASNLSTNIKNVVILVMENRSLDNLLGGQKTAGIENPINNGPFCNPYSLSAPSQGSACTAASDYNSVLNDPDHAVYGNNLEFYGTFTPNNAAIANGTLVATQKGFVQEQLRLYSGTVNRTVLATQVMNYYTEAQVPVLTALVKNFVTFNHWHSDVPGPTNPNRAALTSGTSYGHGSNDAAFGSYGLPQRSIFQQLTETGHSWLNYVDPKGGTGPDAGFYNWTKTSGNTGLIKPLANFYTDAAAGTLPELSYLNPSCCGVGTNSMHPSGRISDGEALIKKVYESLRSSPQWNHTLFILTFDESGGFHDHVPPPLAPAPDSKTYTVSTPDAKSYTLPFNRLGGRIPTLLISRYVAKAKVEQKGTNTSGATVSYSASSILRTLGLLWGFAPFNPRVSAAPSFDGLILATARTDAPVTLPASTPFRA</sequence>
<proteinExistence type="predicted"/>